<dbReference type="RefSeq" id="YP_009195007.1">
    <property type="nucleotide sequence ID" value="NC_028755.1"/>
</dbReference>
<dbReference type="Gene3D" id="3.40.50.300">
    <property type="entry name" value="P-loop containing nucleotide triphosphate hydrolases"/>
    <property type="match status" value="1"/>
</dbReference>
<dbReference type="Pfam" id="PF21448">
    <property type="entry name" value="DNMK"/>
    <property type="match status" value="1"/>
</dbReference>
<evidence type="ECO:0000313" key="1">
    <source>
        <dbReference type="EMBL" id="ALF01881.1"/>
    </source>
</evidence>
<gene>
    <name evidence="1" type="ORF">CPT_Margaery192</name>
</gene>
<dbReference type="GO" id="GO:0016301">
    <property type="term" value="F:kinase activity"/>
    <property type="evidence" value="ECO:0007669"/>
    <property type="project" value="UniProtKB-KW"/>
</dbReference>
<dbReference type="Proteomes" id="UP000201970">
    <property type="component" value="Segment"/>
</dbReference>
<keyword evidence="1" id="KW-0808">Transferase</keyword>
<organism evidence="1 2">
    <name type="scientific">Citrobacter phage Margaery</name>
    <dbReference type="NCBI Taxonomy" id="1701810"/>
    <lineage>
        <taxon>Viruses</taxon>
        <taxon>Duplodnaviria</taxon>
        <taxon>Heunggongvirae</taxon>
        <taxon>Uroviricota</taxon>
        <taxon>Caudoviricetes</taxon>
        <taxon>Pantevenvirales</taxon>
        <taxon>Straboviridae</taxon>
        <taxon>Pseudotevenvirus</taxon>
        <taxon>Pseudotevenvirus margaery</taxon>
    </lineage>
</organism>
<dbReference type="EMBL" id="KT381880">
    <property type="protein sequence ID" value="ALF01881.1"/>
    <property type="molecule type" value="Genomic_DNA"/>
</dbReference>
<protein>
    <submittedName>
        <fullName evidence="1">Deoxynucleotide monophosphate kinase</fullName>
    </submittedName>
</protein>
<reference evidence="1 2" key="1">
    <citation type="submission" date="2015-08" db="EMBL/GenBank/DDBJ databases">
        <title>The Complete Genome of Citrobacter freundii Myophage Margaery.</title>
        <authorList>
            <person name="Yi D."/>
            <person name="Cadungog J.N."/>
            <person name="Cahill J.L."/>
            <person name="Rasche E.S."/>
            <person name="Everett G.F.K."/>
        </authorList>
    </citation>
    <scope>NUCLEOTIDE SEQUENCE [LARGE SCALE GENOMIC DNA]</scope>
</reference>
<keyword evidence="2" id="KW-1185">Reference proteome</keyword>
<sequence length="222" mass="25361">MIYGICGKKRTGKDTVAQMVVHNFRNVEVIALADEIKAILKRSMEHHENTQLRALAAKNPFYEGDREAPLVMSNNDAYTLFSSGIKKLKSRGFFMDSADITAYEICEANSQPWTIRRLMQVFGTDIVCKVDPSIWTSIALQKMLKSYADHFIITDVRQPHEYKYLSKFGTRFVFLERETGIEDNHSTEQGLTPGLSDYTILNNGTLDDLKRNVLNVFNLLRV</sequence>
<proteinExistence type="predicted"/>
<keyword evidence="1" id="KW-0418">Kinase</keyword>
<dbReference type="InterPro" id="IPR023191">
    <property type="entry name" value="DNMP_kinase_N"/>
</dbReference>
<dbReference type="InterPro" id="IPR048444">
    <property type="entry name" value="DNMK"/>
</dbReference>
<dbReference type="InterPro" id="IPR027417">
    <property type="entry name" value="P-loop_NTPase"/>
</dbReference>
<name>A0A0M5M3J6_9CAUD</name>
<evidence type="ECO:0000313" key="2">
    <source>
        <dbReference type="Proteomes" id="UP000201970"/>
    </source>
</evidence>
<accession>A0A0M5M3J6</accession>
<dbReference type="Gene3D" id="1.10.238.70">
    <property type="match status" value="1"/>
</dbReference>
<dbReference type="SUPFAM" id="SSF52540">
    <property type="entry name" value="P-loop containing nucleoside triphosphate hydrolases"/>
    <property type="match status" value="1"/>
</dbReference>
<dbReference type="KEGG" id="vg:26647377"/>
<dbReference type="GeneID" id="26647377"/>